<dbReference type="InterPro" id="IPR002885">
    <property type="entry name" value="PPR_rpt"/>
</dbReference>
<dbReference type="GO" id="GO:0003723">
    <property type="term" value="F:RNA binding"/>
    <property type="evidence" value="ECO:0007669"/>
    <property type="project" value="InterPro"/>
</dbReference>
<keyword evidence="2" id="KW-0150">Chloroplast</keyword>
<dbReference type="FunFam" id="1.25.40.10:FF:000073">
    <property type="entry name" value="Pentatricopeptide repeat-containing protein chloroplastic"/>
    <property type="match status" value="1"/>
</dbReference>
<dbReference type="EMBL" id="JARYMX010000002">
    <property type="protein sequence ID" value="KAJ9560683.1"/>
    <property type="molecule type" value="Genomic_DNA"/>
</dbReference>
<organism evidence="8 9">
    <name type="scientific">Centaurea solstitialis</name>
    <name type="common">yellow star-thistle</name>
    <dbReference type="NCBI Taxonomy" id="347529"/>
    <lineage>
        <taxon>Eukaryota</taxon>
        <taxon>Viridiplantae</taxon>
        <taxon>Streptophyta</taxon>
        <taxon>Embryophyta</taxon>
        <taxon>Tracheophyta</taxon>
        <taxon>Spermatophyta</taxon>
        <taxon>Magnoliopsida</taxon>
        <taxon>eudicotyledons</taxon>
        <taxon>Gunneridae</taxon>
        <taxon>Pentapetalae</taxon>
        <taxon>asterids</taxon>
        <taxon>campanulids</taxon>
        <taxon>Asterales</taxon>
        <taxon>Asteraceae</taxon>
        <taxon>Carduoideae</taxon>
        <taxon>Cardueae</taxon>
        <taxon>Centaureinae</taxon>
        <taxon>Centaurea</taxon>
    </lineage>
</organism>
<dbReference type="AlphaFoldDB" id="A0AA38TGT5"/>
<feature type="repeat" description="PPR" evidence="6">
    <location>
        <begin position="585"/>
        <end position="619"/>
    </location>
</feature>
<feature type="repeat" description="PPR" evidence="6">
    <location>
        <begin position="183"/>
        <end position="217"/>
    </location>
</feature>
<dbReference type="Gene3D" id="1.25.40.10">
    <property type="entry name" value="Tetratricopeptide repeat domain"/>
    <property type="match status" value="5"/>
</dbReference>
<evidence type="ECO:0000256" key="7">
    <source>
        <dbReference type="SAM" id="MobiDB-lite"/>
    </source>
</evidence>
<dbReference type="InterPro" id="IPR046848">
    <property type="entry name" value="E_motif"/>
</dbReference>
<keyword evidence="3" id="KW-0934">Plastid</keyword>
<evidence type="ECO:0000256" key="2">
    <source>
        <dbReference type="ARBA" id="ARBA00022528"/>
    </source>
</evidence>
<dbReference type="InterPro" id="IPR011990">
    <property type="entry name" value="TPR-like_helical_dom_sf"/>
</dbReference>
<keyword evidence="4" id="KW-0677">Repeat</keyword>
<dbReference type="NCBIfam" id="TIGR00756">
    <property type="entry name" value="PPR"/>
    <property type="match status" value="5"/>
</dbReference>
<dbReference type="FunFam" id="1.25.40.10:FF:000776">
    <property type="entry name" value="Pentatricopeptide repeat-containing protein At3g13880"/>
    <property type="match status" value="1"/>
</dbReference>
<dbReference type="InterPro" id="IPR046960">
    <property type="entry name" value="PPR_At4g14850-like_plant"/>
</dbReference>
<dbReference type="Pfam" id="PF13041">
    <property type="entry name" value="PPR_2"/>
    <property type="match status" value="3"/>
</dbReference>
<dbReference type="Pfam" id="PF20431">
    <property type="entry name" value="E_motif"/>
    <property type="match status" value="1"/>
</dbReference>
<dbReference type="Proteomes" id="UP001172457">
    <property type="component" value="Chromosome 2"/>
</dbReference>
<evidence type="ECO:0000313" key="9">
    <source>
        <dbReference type="Proteomes" id="UP001172457"/>
    </source>
</evidence>
<evidence type="ECO:0000256" key="5">
    <source>
        <dbReference type="ARBA" id="ARBA00022946"/>
    </source>
</evidence>
<keyword evidence="5" id="KW-0809">Transit peptide</keyword>
<comment type="subcellular location">
    <subcellularLocation>
        <location evidence="1">Plastid</location>
        <location evidence="1">Chloroplast</location>
    </subcellularLocation>
</comment>
<reference evidence="8" key="1">
    <citation type="submission" date="2023-03" db="EMBL/GenBank/DDBJ databases">
        <title>Chromosome-scale reference genome and RAD-based genetic map of yellow starthistle (Centaurea solstitialis) reveal putative structural variation and QTLs associated with invader traits.</title>
        <authorList>
            <person name="Reatini B."/>
            <person name="Cang F.A."/>
            <person name="Jiang Q."/>
            <person name="Mckibben M.T.W."/>
            <person name="Barker M.S."/>
            <person name="Rieseberg L.H."/>
            <person name="Dlugosch K.M."/>
        </authorList>
    </citation>
    <scope>NUCLEOTIDE SEQUENCE</scope>
    <source>
        <strain evidence="8">CAN-66</strain>
        <tissue evidence="8">Leaf</tissue>
    </source>
</reference>
<evidence type="ECO:0000256" key="6">
    <source>
        <dbReference type="PROSITE-ProRule" id="PRU00708"/>
    </source>
</evidence>
<gene>
    <name evidence="8" type="ORF">OSB04_005843</name>
</gene>
<comment type="caution">
    <text evidence="8">The sequence shown here is derived from an EMBL/GenBank/DDBJ whole genome shotgun (WGS) entry which is preliminary data.</text>
</comment>
<feature type="compositionally biased region" description="Polar residues" evidence="7">
    <location>
        <begin position="842"/>
        <end position="868"/>
    </location>
</feature>
<name>A0AA38TGT5_9ASTR</name>
<evidence type="ECO:0008006" key="10">
    <source>
        <dbReference type="Google" id="ProtNLM"/>
    </source>
</evidence>
<feature type="repeat" description="PPR" evidence="6">
    <location>
        <begin position="385"/>
        <end position="419"/>
    </location>
</feature>
<sequence length="892" mass="99493">MKGSCIQANLTHLAPKSCMQVSPQMAVSAKTPTIASCRSELPNSLHHNCMSKTIKFSISSRTYILSLKKNHEISVVSTDSMDTRDPNSVICDLCLSGNLEQALIQLNTMKELRLTVDEETFISLVDLCERKRAEPEGCQVYSLITNSTTHLSIRLGNSLLSMFVRLRNLVDAWYVFGKMSERDLFSWNVLIGGYAKAGYFDEALNLYHRMLWDGLRPDVYTFPSVLRTCGAVPDLVRGREVHVHVLRFGFQSDIDVNNSLITMYAKCGDVYSARLVFDKMPVKDRISWNAMISGYFENDECFQGLKLFLNMLDYLVVPDLRTMTSVISACEFSGDERLGKAVHGYATKHDFGKDVSISNSLIQLYSSVGAWEEAENVFTRIVSKDVVSWTSMISGYENNGLPEKAVEVYEKMEIEGVLPDEITIASVLSACASLGRLDLGVKLHEFAKRTGLLKYVIVTNALIDLYSKCKLIDKALEVFQRIPNKNVISWTSIILGLRINNRNVEALTFFRRMKANVIPNSITLISALSACGRIGALMAGKEIHAYALRTGLGFDGFLPNALLDMYVRCGRMDIAWNQFNSHEKDIASWNTLLTGYAERGQGEDAIELFNKMVKSGLKPDAITFISLLCACGRSGMVANGLDYFNNMTANYGISPNVKHYACVVDLLGRAGKLEEAHWFVKKMPIQADQAIWGALLNACRIHKQVELGEIAAQHILKMDESESVGYYSLLCNFYADIGKWDEVGRVKRLMREKGVTIDPGCSWVEVKGSIHAFLSGDRSHPQEREISAILDGFYEKMEEEEVGLDEVDSSKSEILCGHSERLAIGFGLINTAPGMPIRRPTFNKQATPQSRDTPLPSSYEDSNRQPQRPGTFAATRMARDIGAHLLTSATQD</sequence>
<dbReference type="FunFam" id="1.25.40.10:FF:000344">
    <property type="entry name" value="Pentatricopeptide repeat-containing protein"/>
    <property type="match status" value="1"/>
</dbReference>
<evidence type="ECO:0000256" key="1">
    <source>
        <dbReference type="ARBA" id="ARBA00004229"/>
    </source>
</evidence>
<accession>A0AA38TGT5</accession>
<keyword evidence="9" id="KW-1185">Reference proteome</keyword>
<evidence type="ECO:0000256" key="4">
    <source>
        <dbReference type="ARBA" id="ARBA00022737"/>
    </source>
</evidence>
<dbReference type="PROSITE" id="PS51375">
    <property type="entry name" value="PPR"/>
    <property type="match status" value="4"/>
</dbReference>
<proteinExistence type="predicted"/>
<feature type="region of interest" description="Disordered" evidence="7">
    <location>
        <begin position="836"/>
        <end position="874"/>
    </location>
</feature>
<dbReference type="FunFam" id="1.25.40.10:FF:000395">
    <property type="entry name" value="Pentatricopeptide repeat-containing protein chloroplastic"/>
    <property type="match status" value="1"/>
</dbReference>
<dbReference type="Pfam" id="PF01535">
    <property type="entry name" value="PPR"/>
    <property type="match status" value="5"/>
</dbReference>
<evidence type="ECO:0000256" key="3">
    <source>
        <dbReference type="ARBA" id="ARBA00022640"/>
    </source>
</evidence>
<evidence type="ECO:0000313" key="8">
    <source>
        <dbReference type="EMBL" id="KAJ9560683.1"/>
    </source>
</evidence>
<feature type="repeat" description="PPR" evidence="6">
    <location>
        <begin position="284"/>
        <end position="318"/>
    </location>
</feature>
<protein>
    <recommendedName>
        <fullName evidence="10">Pentatricopeptide repeat-containing protein</fullName>
    </recommendedName>
</protein>
<dbReference type="GO" id="GO:0009451">
    <property type="term" value="P:RNA modification"/>
    <property type="evidence" value="ECO:0007669"/>
    <property type="project" value="InterPro"/>
</dbReference>
<dbReference type="GO" id="GO:0009507">
    <property type="term" value="C:chloroplast"/>
    <property type="evidence" value="ECO:0007669"/>
    <property type="project" value="UniProtKB-SubCell"/>
</dbReference>
<dbReference type="PANTHER" id="PTHR47926">
    <property type="entry name" value="PENTATRICOPEPTIDE REPEAT-CONTAINING PROTEIN"/>
    <property type="match status" value="1"/>
</dbReference>